<dbReference type="InterPro" id="IPR000090">
    <property type="entry name" value="Flg_Motor_Flig"/>
</dbReference>
<evidence type="ECO:0000256" key="9">
    <source>
        <dbReference type="ARBA" id="ARBA00023143"/>
    </source>
</evidence>
<keyword evidence="5" id="KW-1003">Cell membrane</keyword>
<evidence type="ECO:0000256" key="6">
    <source>
        <dbReference type="ARBA" id="ARBA00022500"/>
    </source>
</evidence>
<feature type="domain" description="Flagellar motor switch protein FliG N-terminal" evidence="13">
    <location>
        <begin position="22"/>
        <end position="120"/>
    </location>
</feature>
<dbReference type="Proteomes" id="UP000011820">
    <property type="component" value="Chromosome"/>
</dbReference>
<organism evidence="14 15">
    <name type="scientific">Candidatus Liberibacter asiaticus str. gxpsy</name>
    <dbReference type="NCBI Taxonomy" id="1174529"/>
    <lineage>
        <taxon>Bacteria</taxon>
        <taxon>Pseudomonadati</taxon>
        <taxon>Pseudomonadota</taxon>
        <taxon>Alphaproteobacteria</taxon>
        <taxon>Hyphomicrobiales</taxon>
        <taxon>Rhizobiaceae</taxon>
        <taxon>Liberibacter</taxon>
    </lineage>
</organism>
<dbReference type="Gene3D" id="1.10.220.30">
    <property type="match status" value="3"/>
</dbReference>
<dbReference type="Pfam" id="PF14842">
    <property type="entry name" value="FliG_N"/>
    <property type="match status" value="1"/>
</dbReference>
<evidence type="ECO:0000313" key="14">
    <source>
        <dbReference type="EMBL" id="AGH16875.1"/>
    </source>
</evidence>
<keyword evidence="15" id="KW-1185">Reference proteome</keyword>
<dbReference type="InterPro" id="IPR032779">
    <property type="entry name" value="FliG_M"/>
</dbReference>
<comment type="similarity">
    <text evidence="3">Belongs to the FliG family.</text>
</comment>
<evidence type="ECO:0000256" key="1">
    <source>
        <dbReference type="ARBA" id="ARBA00004117"/>
    </source>
</evidence>
<evidence type="ECO:0000259" key="12">
    <source>
        <dbReference type="Pfam" id="PF14841"/>
    </source>
</evidence>
<keyword evidence="14" id="KW-0966">Cell projection</keyword>
<dbReference type="InterPro" id="IPR023087">
    <property type="entry name" value="Flg_Motor_Flig_C"/>
</dbReference>
<reference evidence="14 15" key="1">
    <citation type="journal article" date="2013" name="Genome Announc.">
        <title>Complete Genome Sequence of a Chinese Strain of 'Candidatus Liberibacter asiaticus'.</title>
        <authorList>
            <person name="Lin H."/>
            <person name="Han C.S."/>
            <person name="Liu B."/>
            <person name="Lou B."/>
            <person name="Bai X."/>
            <person name="Deng C."/>
            <person name="Civerolo E.L."/>
            <person name="Gupta G."/>
        </authorList>
    </citation>
    <scope>NUCLEOTIDE SEQUENCE [LARGE SCALE GENOMIC DNA]</scope>
    <source>
        <strain evidence="15">gxpsy</strain>
    </source>
</reference>
<evidence type="ECO:0000256" key="2">
    <source>
        <dbReference type="ARBA" id="ARBA00004413"/>
    </source>
</evidence>
<dbReference type="PRINTS" id="PR00954">
    <property type="entry name" value="FLGMOTORFLIG"/>
</dbReference>
<comment type="subcellular location">
    <subcellularLocation>
        <location evidence="1">Bacterial flagellum basal body</location>
    </subcellularLocation>
    <subcellularLocation>
        <location evidence="2">Cell membrane</location>
        <topology evidence="2">Peripheral membrane protein</topology>
        <orientation evidence="2">Cytoplasmic side</orientation>
    </subcellularLocation>
</comment>
<dbReference type="PANTHER" id="PTHR30534">
    <property type="entry name" value="FLAGELLAR MOTOR SWITCH PROTEIN FLIG"/>
    <property type="match status" value="1"/>
</dbReference>
<dbReference type="SUPFAM" id="SSF48029">
    <property type="entry name" value="FliG"/>
    <property type="match status" value="2"/>
</dbReference>
<keyword evidence="7" id="KW-0283">Flagellar rotation</keyword>
<evidence type="ECO:0000259" key="11">
    <source>
        <dbReference type="Pfam" id="PF01706"/>
    </source>
</evidence>
<name>A0ABM5NFD3_LIBAS</name>
<evidence type="ECO:0000313" key="15">
    <source>
        <dbReference type="Proteomes" id="UP000011820"/>
    </source>
</evidence>
<dbReference type="InterPro" id="IPR028263">
    <property type="entry name" value="FliG_N"/>
</dbReference>
<feature type="domain" description="Flagellar motor switch protein FliG middle" evidence="12">
    <location>
        <begin position="134"/>
        <end position="202"/>
    </location>
</feature>
<proteinExistence type="inferred from homology"/>
<evidence type="ECO:0000256" key="4">
    <source>
        <dbReference type="ARBA" id="ARBA00021870"/>
    </source>
</evidence>
<keyword evidence="14" id="KW-0282">Flagellum</keyword>
<dbReference type="RefSeq" id="WP_015452472.1">
    <property type="nucleotide sequence ID" value="NC_020549.1"/>
</dbReference>
<keyword evidence="9" id="KW-0975">Bacterial flagellum</keyword>
<protein>
    <recommendedName>
        <fullName evidence="4">Flagellar motor switch protein FliG</fullName>
    </recommendedName>
</protein>
<comment type="function">
    <text evidence="10">FliG is one of three proteins (FliG, FliN, FliM) that forms the rotor-mounted switch complex (C ring), located at the base of the basal body. This complex interacts with the CheY and CheZ chemotaxis proteins, in addition to contacting components of the motor that determine the direction of flagellar rotation.</text>
</comment>
<evidence type="ECO:0000256" key="8">
    <source>
        <dbReference type="ARBA" id="ARBA00023136"/>
    </source>
</evidence>
<evidence type="ECO:0000256" key="5">
    <source>
        <dbReference type="ARBA" id="ARBA00022475"/>
    </source>
</evidence>
<evidence type="ECO:0000259" key="13">
    <source>
        <dbReference type="Pfam" id="PF14842"/>
    </source>
</evidence>
<evidence type="ECO:0000256" key="10">
    <source>
        <dbReference type="ARBA" id="ARBA00025598"/>
    </source>
</evidence>
<dbReference type="Pfam" id="PF14841">
    <property type="entry name" value="FliG_M"/>
    <property type="match status" value="1"/>
</dbReference>
<dbReference type="Pfam" id="PF01706">
    <property type="entry name" value="FliG_C"/>
    <property type="match status" value="1"/>
</dbReference>
<evidence type="ECO:0000256" key="7">
    <source>
        <dbReference type="ARBA" id="ARBA00022779"/>
    </source>
</evidence>
<keyword evidence="6" id="KW-0145">Chemotaxis</keyword>
<gene>
    <name evidence="14" type="primary">fliG</name>
    <name evidence="14" type="ORF">WSI_02525</name>
</gene>
<keyword evidence="8" id="KW-0472">Membrane</keyword>
<dbReference type="InterPro" id="IPR011002">
    <property type="entry name" value="FliG_a-hlx"/>
</dbReference>
<dbReference type="EMBL" id="CP004005">
    <property type="protein sequence ID" value="AGH16875.1"/>
    <property type="molecule type" value="Genomic_DNA"/>
</dbReference>
<sequence>MNKTTDTVSFKNLYKEISPVSLTQKDKATAILLAMEKQVSGKLLRHFTHAELKEIVASAKLLPEISPEELEDIIDEFESQFIAGIGLTENSKNIESILEEGLEQNELEKLLNKSDISQENNNSIWDHLKETDPGVIADFLSKEHPQTTAYVLSMMPPSIGASVLLRFPNKIHADIMKRTVNLPKISPYIQKTIEKCIVEMLPQSNSNTSTGPEKVANLINELEKPQVDKLLTSLQEVSKEAFDKVRPKVFLFDDLITLSSHDLSIVFNNISLEVLGKALHGTSIETQNAILHCLSNRQRKIIEENIVLNDSSIAPREVAMARRSIVQEAISLLKTNKIELSNPIK</sequence>
<feature type="domain" description="Flagellar motor switch protein FliG C-terminal" evidence="11">
    <location>
        <begin position="233"/>
        <end position="340"/>
    </location>
</feature>
<accession>A0ABM5NFD3</accession>
<keyword evidence="14" id="KW-0969">Cilium</keyword>
<dbReference type="GeneID" id="93076878"/>
<evidence type="ECO:0000256" key="3">
    <source>
        <dbReference type="ARBA" id="ARBA00010299"/>
    </source>
</evidence>
<dbReference type="PANTHER" id="PTHR30534:SF0">
    <property type="entry name" value="FLAGELLAR MOTOR SWITCH PROTEIN FLIG"/>
    <property type="match status" value="1"/>
</dbReference>